<sequence length="242" mass="25793">MDIFLGELPARFPITLPEGSRVIGSVVTVRPGTTASPTTAVYWNSPVNPLSTQQTLVRTLEQGGWRRLTVPFGPDLTMGGFQPANQVTGGTWYRRSPDQILIFRVQQAGEGSQATLTLSGAESLDQQLRAAGAVTPGTGTGLPVLRPPLGAEVHVESQGSVGDDLNQAARIVTNLSPAALTSHYAGQLKQAGWRLLNEAEVDGLRTSIWSFAQGTRRNLGIFTVQTVGKGEYRAQVSTVTGR</sequence>
<keyword evidence="2" id="KW-1185">Reference proteome</keyword>
<evidence type="ECO:0000313" key="2">
    <source>
        <dbReference type="Proteomes" id="UP000259030"/>
    </source>
</evidence>
<geneLocation type="plasmid" evidence="2">
    <name>pdfi1</name>
</geneLocation>
<dbReference type="EMBL" id="CP021082">
    <property type="protein sequence ID" value="ASN82473.1"/>
    <property type="molecule type" value="Genomic_DNA"/>
</dbReference>
<dbReference type="AlphaFoldDB" id="A0A221T0Q0"/>
<reference evidence="1 2" key="1">
    <citation type="submission" date="2017-05" db="EMBL/GenBank/DDBJ databases">
        <title>The complete genome sequence of Deinococcus ficus isolated from the rhizosphere of the Ficus religiosa L. in Taiwan.</title>
        <authorList>
            <person name="Wu K.-M."/>
            <person name="Liao T.-L."/>
            <person name="Liu Y.-M."/>
            <person name="Young C.-C."/>
            <person name="Tsai S.-F."/>
        </authorList>
    </citation>
    <scope>NUCLEOTIDE SEQUENCE [LARGE SCALE GENOMIC DNA]</scope>
    <source>
        <strain evidence="1 2">CC-FR2-10</strain>
        <plasmid evidence="2">pdfi1</plasmid>
    </source>
</reference>
<evidence type="ECO:0000313" key="1">
    <source>
        <dbReference type="EMBL" id="ASN82473.1"/>
    </source>
</evidence>
<dbReference type="Proteomes" id="UP000259030">
    <property type="component" value="Plasmid pDFI1"/>
</dbReference>
<proteinExistence type="predicted"/>
<accession>A0A221T0Q0</accession>
<name>A0A221T0Q0_9DEIO</name>
<dbReference type="RefSeq" id="WP_118375990.1">
    <property type="nucleotide sequence ID" value="NZ_CP021082.1"/>
</dbReference>
<protein>
    <submittedName>
        <fullName evidence="1">Uncharacterized protein</fullName>
    </submittedName>
</protein>
<gene>
    <name evidence="1" type="ORF">DFI_14925</name>
</gene>
<keyword evidence="1" id="KW-0614">Plasmid</keyword>
<organism evidence="1 2">
    <name type="scientific">Deinococcus ficus</name>
    <dbReference type="NCBI Taxonomy" id="317577"/>
    <lineage>
        <taxon>Bacteria</taxon>
        <taxon>Thermotogati</taxon>
        <taxon>Deinococcota</taxon>
        <taxon>Deinococci</taxon>
        <taxon>Deinococcales</taxon>
        <taxon>Deinococcaceae</taxon>
        <taxon>Deinococcus</taxon>
    </lineage>
</organism>
<dbReference type="KEGG" id="dfc:DFI_14925"/>